<protein>
    <submittedName>
        <fullName evidence="1">Uncharacterized protein</fullName>
    </submittedName>
</protein>
<feature type="non-terminal residue" evidence="1">
    <location>
        <position position="275"/>
    </location>
</feature>
<organism evidence="1">
    <name type="scientific">marine sediment metagenome</name>
    <dbReference type="NCBI Taxonomy" id="412755"/>
    <lineage>
        <taxon>unclassified sequences</taxon>
        <taxon>metagenomes</taxon>
        <taxon>ecological metagenomes</taxon>
    </lineage>
</organism>
<proteinExistence type="predicted"/>
<dbReference type="EMBL" id="BART01004977">
    <property type="protein sequence ID" value="GAG59349.1"/>
    <property type="molecule type" value="Genomic_DNA"/>
</dbReference>
<comment type="caution">
    <text evidence="1">The sequence shown here is derived from an EMBL/GenBank/DDBJ whole genome shotgun (WGS) entry which is preliminary data.</text>
</comment>
<sequence length="275" mass="32284">VRRHPHVFGDVKVNTPEEALALWKKMKREEKEGKFRYLFEGEDAFGYYISGYNGEWLTALDWLTSTRESRFPAALPNLYNLLLNERAGDIVIVINPPKIPYTFMHYMANHAGITNTDLMMPILLKGPGLEHLYNREEMWLHNLFASIPELSFENLEPAREKNSFSFWGSGYGEYNSGFEMSLSPSYRWNFAFRYSDDIYRSWLEYDLYSSYLIRLWTGAGLQYNGQNLEALIQARLQIDLGKIQFNYGGQFTQEGWEINTKELVYQINDRLALEW</sequence>
<accession>X0YSB8</accession>
<dbReference type="Gene3D" id="1.10.287.1080">
    <property type="entry name" value="MazG-like"/>
    <property type="match status" value="1"/>
</dbReference>
<feature type="non-terminal residue" evidence="1">
    <location>
        <position position="1"/>
    </location>
</feature>
<gene>
    <name evidence="1" type="ORF">S01H4_11967</name>
</gene>
<reference evidence="1" key="1">
    <citation type="journal article" date="2014" name="Front. Microbiol.">
        <title>High frequency of phylogenetically diverse reductive dehalogenase-homologous genes in deep subseafloor sedimentary metagenomes.</title>
        <authorList>
            <person name="Kawai M."/>
            <person name="Futagami T."/>
            <person name="Toyoda A."/>
            <person name="Takaki Y."/>
            <person name="Nishi S."/>
            <person name="Hori S."/>
            <person name="Arai W."/>
            <person name="Tsubouchi T."/>
            <person name="Morono Y."/>
            <person name="Uchiyama I."/>
            <person name="Ito T."/>
            <person name="Fujiyama A."/>
            <person name="Inagaki F."/>
            <person name="Takami H."/>
        </authorList>
    </citation>
    <scope>NUCLEOTIDE SEQUENCE</scope>
    <source>
        <strain evidence="1">Expedition CK06-06</strain>
    </source>
</reference>
<name>X0YSB8_9ZZZZ</name>
<evidence type="ECO:0000313" key="1">
    <source>
        <dbReference type="EMBL" id="GAG59349.1"/>
    </source>
</evidence>
<dbReference type="AlphaFoldDB" id="X0YSB8"/>